<dbReference type="AlphaFoldDB" id="A0A4D6LUG6"/>
<feature type="domain" description="EF-hand" evidence="3">
    <location>
        <begin position="940"/>
        <end position="963"/>
    </location>
</feature>
<dbReference type="CDD" id="cd03784">
    <property type="entry name" value="GT1_Gtf-like"/>
    <property type="match status" value="2"/>
</dbReference>
<organism evidence="4 5">
    <name type="scientific">Vigna unguiculata</name>
    <name type="common">Cowpea</name>
    <dbReference type="NCBI Taxonomy" id="3917"/>
    <lineage>
        <taxon>Eukaryota</taxon>
        <taxon>Viridiplantae</taxon>
        <taxon>Streptophyta</taxon>
        <taxon>Embryophyta</taxon>
        <taxon>Tracheophyta</taxon>
        <taxon>Spermatophyta</taxon>
        <taxon>Magnoliopsida</taxon>
        <taxon>eudicotyledons</taxon>
        <taxon>Gunneridae</taxon>
        <taxon>Pentapetalae</taxon>
        <taxon>rosids</taxon>
        <taxon>fabids</taxon>
        <taxon>Fabales</taxon>
        <taxon>Fabaceae</taxon>
        <taxon>Papilionoideae</taxon>
        <taxon>50 kb inversion clade</taxon>
        <taxon>NPAAA clade</taxon>
        <taxon>indigoferoid/millettioid clade</taxon>
        <taxon>Phaseoleae</taxon>
        <taxon>Vigna</taxon>
    </lineage>
</organism>
<dbReference type="PROSITE" id="PS00375">
    <property type="entry name" value="UDPGT"/>
    <property type="match status" value="1"/>
</dbReference>
<dbReference type="InterPro" id="IPR035595">
    <property type="entry name" value="UDP_glycos_trans_CS"/>
</dbReference>
<protein>
    <submittedName>
        <fullName evidence="4">Pathogen-inducible salicylic acid glucosyltransferase</fullName>
    </submittedName>
</protein>
<dbReference type="FunFam" id="3.40.50.2000:FF:000061">
    <property type="entry name" value="UDP-glycosyltransferase 83A1"/>
    <property type="match status" value="1"/>
</dbReference>
<dbReference type="InterPro" id="IPR002213">
    <property type="entry name" value="UDP_glucos_trans"/>
</dbReference>
<keyword evidence="5" id="KW-1185">Reference proteome</keyword>
<dbReference type="GO" id="GO:0080044">
    <property type="term" value="F:quercetin 7-O-glucosyltransferase activity"/>
    <property type="evidence" value="ECO:0007669"/>
    <property type="project" value="TreeGrafter"/>
</dbReference>
<reference evidence="4 5" key="1">
    <citation type="submission" date="2019-04" db="EMBL/GenBank/DDBJ databases">
        <title>An improved genome assembly and genetic linkage map for asparagus bean, Vigna unguiculata ssp. sesquipedialis.</title>
        <authorList>
            <person name="Xia Q."/>
            <person name="Zhang R."/>
            <person name="Dong Y."/>
        </authorList>
    </citation>
    <scope>NUCLEOTIDE SEQUENCE [LARGE SCALE GENOMIC DNA]</scope>
    <source>
        <tissue evidence="4">Leaf</tissue>
    </source>
</reference>
<dbReference type="Gene3D" id="3.40.50.2000">
    <property type="entry name" value="Glycogen Phosphorylase B"/>
    <property type="match status" value="5"/>
</dbReference>
<proteinExistence type="inferred from homology"/>
<dbReference type="InterPro" id="IPR002048">
    <property type="entry name" value="EF_hand_dom"/>
</dbReference>
<dbReference type="Proteomes" id="UP000501690">
    <property type="component" value="Linkage Group LG5"/>
</dbReference>
<evidence type="ECO:0000256" key="1">
    <source>
        <dbReference type="ARBA" id="ARBA00009995"/>
    </source>
</evidence>
<keyword evidence="2 4" id="KW-0808">Transferase</keyword>
<dbReference type="SUPFAM" id="SSF53756">
    <property type="entry name" value="UDP-Glycosyltransferase/glycogen phosphorylase"/>
    <property type="match status" value="3"/>
</dbReference>
<dbReference type="FunFam" id="3.40.50.2000:FF:000133">
    <property type="entry name" value="UDP-glycosyltransferase 83A1"/>
    <property type="match status" value="2"/>
</dbReference>
<accession>A0A4D6LUG6</accession>
<dbReference type="PANTHER" id="PTHR11926:SF1412">
    <property type="entry name" value="UDP-GLYCOSYLTRANSFERASE 83A1-LIKE"/>
    <property type="match status" value="1"/>
</dbReference>
<dbReference type="EMBL" id="CP039349">
    <property type="protein sequence ID" value="QCD92689.1"/>
    <property type="molecule type" value="Genomic_DNA"/>
</dbReference>
<dbReference type="GO" id="GO:0005509">
    <property type="term" value="F:calcium ion binding"/>
    <property type="evidence" value="ECO:0007669"/>
    <property type="project" value="InterPro"/>
</dbReference>
<evidence type="ECO:0000313" key="5">
    <source>
        <dbReference type="Proteomes" id="UP000501690"/>
    </source>
</evidence>
<sequence length="1000" mass="112477">MSNVPVVLVLPYPAQGHVNPLMILSQKLVENGCKVVFVNTEFDHKRVVSSFGAQQHSTKHEEESMMKLVSVPDGLGADEDRNDLGKLCDALQKTMPKELEKVIENMHLKSDNNKMSFIVADLGMAWALDVGRKFGMKGAIVWPASATTFALIRSLPSLIHDGSLDSDDRRIRISPCMPEMDTEDFFWLNMGEPKTGKKVLKYLLYCAEHIHLTEWWLCNTTPELEPGTLLYMPKILPIGPLLRNNDNDNNKSATTKSMGQFWEEDHSCMSWLDEQAHGSVVYVAFGSFTLFDQNQFNELALGLDLTNRTFLWVIREDNKMEYPTEFKGHKGKIVSWAPQQKVLSHPAIACFVTHCGWNSTMEGLINENKYPRIITIIEGLRNRKSPKEKMSNIPVVLVLPYPAQGHVNPLMILSQKLVKNGCKVVFVNTEFDHKRVVSSFGDQEHSRKHEEESVMKLVSVPDGLGADDDRNDFGKLCDALQNSMPKELEKLIHNMHLKGENKISFIVADLFMAWALDVGKKFGMKGAIVGPASATTFALTYSIPSLIHDGTLDSDAQGHVNPMMTFSQKLVENGCKVIFVNTEFNHRRVVSSMVEQQDEESVLKLVSIPDGLGPHDDRNDQAKLCEAIPKAMPEALEKLIEDIHLKGESKINLIVADLCMAWALDVGRKMGIKGAVLCPASASIFTLLHSVPMLIHDGIVDSDLGSILTSKKTIQLSPSMPEMEPRTFFWLHMAGIIDSSHYLNYLVHHCTPALNLTEWWFCDTAHELEPEVLTLLPKLIPIGPLLRIDHRSKTNNAPPRSLGQFWEEDLSCMSWLDEQAHGSVVYVAFGSFTLFDSNQFNELALGLDLSNRPFLWVIREDNKMEYPTEFKGHKGKIVSWAPQQKVLSHPAIACFVTHCGWNSTMEGLSNGVPLLCWPYYGDQLYNERHICDELKVGLGFDKDHNGLVSRKELKTKVEQIFNDEKIKSRSVALKGKVMKNVAKGGTSYENLEKFVKEIKQ</sequence>
<evidence type="ECO:0000259" key="3">
    <source>
        <dbReference type="PROSITE" id="PS50222"/>
    </source>
</evidence>
<evidence type="ECO:0000313" key="4">
    <source>
        <dbReference type="EMBL" id="QCD92689.1"/>
    </source>
</evidence>
<dbReference type="PROSITE" id="PS00018">
    <property type="entry name" value="EF_HAND_1"/>
    <property type="match status" value="1"/>
</dbReference>
<evidence type="ECO:0000256" key="2">
    <source>
        <dbReference type="ARBA" id="ARBA00022679"/>
    </source>
</evidence>
<dbReference type="GO" id="GO:0080043">
    <property type="term" value="F:quercetin 3-O-glucosyltransferase activity"/>
    <property type="evidence" value="ECO:0007669"/>
    <property type="project" value="TreeGrafter"/>
</dbReference>
<dbReference type="Pfam" id="PF00201">
    <property type="entry name" value="UDPGT"/>
    <property type="match status" value="2"/>
</dbReference>
<gene>
    <name evidence="4" type="ORF">DEO72_LG5g757</name>
</gene>
<comment type="similarity">
    <text evidence="1">Belongs to the UDP-glycosyltransferase family.</text>
</comment>
<dbReference type="PROSITE" id="PS50222">
    <property type="entry name" value="EF_HAND_2"/>
    <property type="match status" value="1"/>
</dbReference>
<dbReference type="InterPro" id="IPR018247">
    <property type="entry name" value="EF_Hand_1_Ca_BS"/>
</dbReference>
<name>A0A4D6LUG6_VIGUN</name>
<dbReference type="PANTHER" id="PTHR11926">
    <property type="entry name" value="GLUCOSYL/GLUCURONOSYL TRANSFERASES"/>
    <property type="match status" value="1"/>
</dbReference>